<comment type="caution">
    <text evidence="2">The sequence shown here is derived from an EMBL/GenBank/DDBJ whole genome shotgun (WGS) entry which is preliminary data.</text>
</comment>
<dbReference type="AlphaFoldDB" id="A0A643FAE7"/>
<dbReference type="OrthoDB" id="9154810at2"/>
<keyword evidence="3" id="KW-1185">Reference proteome</keyword>
<protein>
    <submittedName>
        <fullName evidence="2">Lysozyme inhibitor</fullName>
    </submittedName>
</protein>
<reference evidence="2 3" key="1">
    <citation type="submission" date="2019-09" db="EMBL/GenBank/DDBJ databases">
        <title>Draft genome sequences of 48 bacterial type strains from the CCUG.</title>
        <authorList>
            <person name="Tunovic T."/>
            <person name="Pineiro-Iglesias B."/>
            <person name="Unosson C."/>
            <person name="Inganas E."/>
            <person name="Ohlen M."/>
            <person name="Cardew S."/>
            <person name="Jensie-Markopoulos S."/>
            <person name="Salva-Serra F."/>
            <person name="Jaen-Luchoro D."/>
            <person name="Karlsson R."/>
            <person name="Svensson-Stadler L."/>
            <person name="Chun J."/>
            <person name="Moore E."/>
        </authorList>
    </citation>
    <scope>NUCLEOTIDE SEQUENCE [LARGE SCALE GENOMIC DNA]</scope>
    <source>
        <strain evidence="2 3">CCUG 30977</strain>
    </source>
</reference>
<organism evidence="2 3">
    <name type="scientific">Ideonella dechloratans</name>
    <dbReference type="NCBI Taxonomy" id="36863"/>
    <lineage>
        <taxon>Bacteria</taxon>
        <taxon>Pseudomonadati</taxon>
        <taxon>Pseudomonadota</taxon>
        <taxon>Betaproteobacteria</taxon>
        <taxon>Burkholderiales</taxon>
        <taxon>Sphaerotilaceae</taxon>
        <taxon>Ideonella</taxon>
    </lineage>
</organism>
<evidence type="ECO:0000313" key="3">
    <source>
        <dbReference type="Proteomes" id="UP000430120"/>
    </source>
</evidence>
<dbReference type="EMBL" id="VZPB01000030">
    <property type="protein sequence ID" value="KAB0580722.1"/>
    <property type="molecule type" value="Genomic_DNA"/>
</dbReference>
<name>A0A643FAE7_IDEDE</name>
<accession>A0A643FAE7</accession>
<dbReference type="Proteomes" id="UP000430120">
    <property type="component" value="Unassembled WGS sequence"/>
</dbReference>
<evidence type="ECO:0000313" key="2">
    <source>
        <dbReference type="EMBL" id="KAB0580722.1"/>
    </source>
</evidence>
<keyword evidence="1" id="KW-0732">Signal</keyword>
<proteinExistence type="predicted"/>
<evidence type="ECO:0000256" key="1">
    <source>
        <dbReference type="SAM" id="SignalP"/>
    </source>
</evidence>
<feature type="chain" id="PRO_5025050673" evidence="1">
    <location>
        <begin position="27"/>
        <end position="122"/>
    </location>
</feature>
<feature type="signal peptide" evidence="1">
    <location>
        <begin position="1"/>
        <end position="26"/>
    </location>
</feature>
<sequence length="122" mass="13181">MRLKILPSLIPALGLGLLLVGAAAWAGPTDYRCPASHTLRAAFTPRDAIVTFDGQNYTLRRVRDSREARFANPQQGVSLALSGSNATWQRKGEDDLVCRKVIASLEPEALEGRRAAPSAPAR</sequence>
<gene>
    <name evidence="2" type="ORF">F7Q92_13120</name>
</gene>